<comment type="caution">
    <text evidence="2">The sequence shown here is derived from an EMBL/GenBank/DDBJ whole genome shotgun (WGS) entry which is preliminary data.</text>
</comment>
<accession>A0A014N1R9</accession>
<dbReference type="HOGENOM" id="CLU_997777_0_0_1"/>
<gene>
    <name evidence="2" type="ORF">X797_007260</name>
</gene>
<proteinExistence type="predicted"/>
<evidence type="ECO:0000313" key="3">
    <source>
        <dbReference type="Proteomes" id="UP000030151"/>
    </source>
</evidence>
<reference evidence="2 3" key="1">
    <citation type="submission" date="2014-02" db="EMBL/GenBank/DDBJ databases">
        <title>The genome sequence of the entomopathogenic fungus Metarhizium robertsii ARSEF 2575.</title>
        <authorList>
            <person name="Giuliano Garisto Donzelli B."/>
            <person name="Roe B.A."/>
            <person name="Macmil S.L."/>
            <person name="Krasnoff S.B."/>
            <person name="Gibson D.M."/>
        </authorList>
    </citation>
    <scope>NUCLEOTIDE SEQUENCE [LARGE SCALE GENOMIC DNA]</scope>
    <source>
        <strain evidence="2 3">ARSEF 2575</strain>
    </source>
</reference>
<sequence>MKTHRKLELAQIYATTASGVKTCASQACNYGCDDTRDADADGDGDGDGSNDGGGSGIHRSNTQHVVAARHSGTAAVPSLLRDNVPYRMFWCTIRWRNSSPHVRTLAPDNLGLGGSELAPRVNWSSSKRMHVQSHGAHVRNYGVHTYYCMSIIQLCTICIIALAMGSQQLSVAQPTTLYTEVQSFSASTARYYPDTNIVHGCIRPRALIHGNRSQGRRRETKHGFGQGQHERERRETAGSTNEPALETAWQGASIDPHDVLLKGKAVRLPCPPWLEKDET</sequence>
<protein>
    <submittedName>
        <fullName evidence="2">Uncharacterized protein</fullName>
    </submittedName>
</protein>
<evidence type="ECO:0000256" key="1">
    <source>
        <dbReference type="SAM" id="MobiDB-lite"/>
    </source>
</evidence>
<dbReference type="EMBL" id="JELW01000018">
    <property type="protein sequence ID" value="EXU99454.1"/>
    <property type="molecule type" value="Genomic_DNA"/>
</dbReference>
<organism evidence="2 3">
    <name type="scientific">Metarhizium robertsii</name>
    <dbReference type="NCBI Taxonomy" id="568076"/>
    <lineage>
        <taxon>Eukaryota</taxon>
        <taxon>Fungi</taxon>
        <taxon>Dikarya</taxon>
        <taxon>Ascomycota</taxon>
        <taxon>Pezizomycotina</taxon>
        <taxon>Sordariomycetes</taxon>
        <taxon>Hypocreomycetidae</taxon>
        <taxon>Hypocreales</taxon>
        <taxon>Clavicipitaceae</taxon>
        <taxon>Metarhizium</taxon>
    </lineage>
</organism>
<name>A0A014N1R9_9HYPO</name>
<dbReference type="AlphaFoldDB" id="A0A014N1R9"/>
<evidence type="ECO:0000313" key="2">
    <source>
        <dbReference type="EMBL" id="EXU99454.1"/>
    </source>
</evidence>
<feature type="region of interest" description="Disordered" evidence="1">
    <location>
        <begin position="208"/>
        <end position="249"/>
    </location>
</feature>
<dbReference type="Proteomes" id="UP000030151">
    <property type="component" value="Unassembled WGS sequence"/>
</dbReference>